<dbReference type="OrthoDB" id="198787at2759"/>
<dbReference type="InterPro" id="IPR036282">
    <property type="entry name" value="Glutathione-S-Trfase_C_sf"/>
</dbReference>
<dbReference type="Proteomes" id="UP000027195">
    <property type="component" value="Unassembled WGS sequence"/>
</dbReference>
<feature type="domain" description="Metaxin glutathione S-transferase" evidence="1">
    <location>
        <begin position="206"/>
        <end position="266"/>
    </location>
</feature>
<dbReference type="InterPro" id="IPR033468">
    <property type="entry name" value="Metaxin_GST"/>
</dbReference>
<dbReference type="HOGENOM" id="CLU_077463_0_0_1"/>
<dbReference type="STRING" id="930990.A0A067M5B7"/>
<dbReference type="SUPFAM" id="SSF47616">
    <property type="entry name" value="GST C-terminal domain-like"/>
    <property type="match status" value="1"/>
</dbReference>
<evidence type="ECO:0000259" key="1">
    <source>
        <dbReference type="Pfam" id="PF17171"/>
    </source>
</evidence>
<dbReference type="GO" id="GO:0001401">
    <property type="term" value="C:SAM complex"/>
    <property type="evidence" value="ECO:0007669"/>
    <property type="project" value="TreeGrafter"/>
</dbReference>
<dbReference type="PANTHER" id="PTHR12289">
    <property type="entry name" value="METAXIN RELATED"/>
    <property type="match status" value="1"/>
</dbReference>
<name>A0A067M5B7_BOTB1</name>
<evidence type="ECO:0000313" key="2">
    <source>
        <dbReference type="EMBL" id="KDQ07077.1"/>
    </source>
</evidence>
<dbReference type="GO" id="GO:0007005">
    <property type="term" value="P:mitochondrion organization"/>
    <property type="evidence" value="ECO:0007669"/>
    <property type="project" value="TreeGrafter"/>
</dbReference>
<accession>A0A067M5B7</accession>
<dbReference type="PANTHER" id="PTHR12289:SF41">
    <property type="entry name" value="FAILED AXON CONNECTIONS-RELATED"/>
    <property type="match status" value="1"/>
</dbReference>
<reference evidence="3" key="1">
    <citation type="journal article" date="2014" name="Proc. Natl. Acad. Sci. U.S.A.">
        <title>Extensive sampling of basidiomycete genomes demonstrates inadequacy of the white-rot/brown-rot paradigm for wood decay fungi.</title>
        <authorList>
            <person name="Riley R."/>
            <person name="Salamov A.A."/>
            <person name="Brown D.W."/>
            <person name="Nagy L.G."/>
            <person name="Floudas D."/>
            <person name="Held B.W."/>
            <person name="Levasseur A."/>
            <person name="Lombard V."/>
            <person name="Morin E."/>
            <person name="Otillar R."/>
            <person name="Lindquist E.A."/>
            <person name="Sun H."/>
            <person name="LaButti K.M."/>
            <person name="Schmutz J."/>
            <person name="Jabbour D."/>
            <person name="Luo H."/>
            <person name="Baker S.E."/>
            <person name="Pisabarro A.G."/>
            <person name="Walton J.D."/>
            <person name="Blanchette R.A."/>
            <person name="Henrissat B."/>
            <person name="Martin F."/>
            <person name="Cullen D."/>
            <person name="Hibbett D.S."/>
            <person name="Grigoriev I.V."/>
        </authorList>
    </citation>
    <scope>NUCLEOTIDE SEQUENCE [LARGE SCALE GENOMIC DNA]</scope>
    <source>
        <strain evidence="3">FD-172 SS1</strain>
    </source>
</reference>
<dbReference type="InterPro" id="IPR050931">
    <property type="entry name" value="Mito_Protein_Transport_Metaxin"/>
</dbReference>
<dbReference type="Pfam" id="PF17171">
    <property type="entry name" value="GST_C_6"/>
    <property type="match status" value="1"/>
</dbReference>
<protein>
    <recommendedName>
        <fullName evidence="1">Metaxin glutathione S-transferase domain-containing protein</fullName>
    </recommendedName>
</protein>
<gene>
    <name evidence="2" type="ORF">BOTBODRAFT_120582</name>
</gene>
<dbReference type="EMBL" id="KL198116">
    <property type="protein sequence ID" value="KDQ07077.1"/>
    <property type="molecule type" value="Genomic_DNA"/>
</dbReference>
<keyword evidence="3" id="KW-1185">Reference proteome</keyword>
<dbReference type="InParanoid" id="A0A067M5B7"/>
<dbReference type="AlphaFoldDB" id="A0A067M5B7"/>
<evidence type="ECO:0000313" key="3">
    <source>
        <dbReference type="Proteomes" id="UP000027195"/>
    </source>
</evidence>
<proteinExistence type="predicted"/>
<sequence length="280" mass="30326">MPTIPLPTPVRNLFALFPLHTYPASPAYSAAAPPAHPTLWIFPPKHPGTSLLSGDVECVKWQAYLALRGIKNVGVRWNVSPQGGVDGCLPTLHLPANTLLGPRQIPAWVDSTQSDGDALGEPEGYSTPEARDESRAWVALLEGDVHAALVVSQREPSLLDSLYKLSPKYNLAALIQPPPAPLSGVSTPLPSSGINIPTSSVSIRLREAIDAVSDRLGKDKWFLGSPGPTAVDALLFAYIYSALQSQDEVRLVVERRVNLVTWERRVRALVEETIQGGQRQ</sequence>
<organism evidence="2 3">
    <name type="scientific">Botryobasidium botryosum (strain FD-172 SS1)</name>
    <dbReference type="NCBI Taxonomy" id="930990"/>
    <lineage>
        <taxon>Eukaryota</taxon>
        <taxon>Fungi</taxon>
        <taxon>Dikarya</taxon>
        <taxon>Basidiomycota</taxon>
        <taxon>Agaricomycotina</taxon>
        <taxon>Agaricomycetes</taxon>
        <taxon>Cantharellales</taxon>
        <taxon>Botryobasidiaceae</taxon>
        <taxon>Botryobasidium</taxon>
    </lineage>
</organism>